<organism evidence="15 16">
    <name type="scientific">Ceriporiopsis subvermispora (strain B)</name>
    <name type="common">White-rot fungus</name>
    <name type="synonym">Gelatoporia subvermispora</name>
    <dbReference type="NCBI Taxonomy" id="914234"/>
    <lineage>
        <taxon>Eukaryota</taxon>
        <taxon>Fungi</taxon>
        <taxon>Dikarya</taxon>
        <taxon>Basidiomycota</taxon>
        <taxon>Agaricomycotina</taxon>
        <taxon>Agaricomycetes</taxon>
        <taxon>Polyporales</taxon>
        <taxon>Gelatoporiaceae</taxon>
        <taxon>Gelatoporia</taxon>
    </lineage>
</organism>
<accession>M2QRQ7</accession>
<dbReference type="InterPro" id="IPR036396">
    <property type="entry name" value="Cyt_P450_sf"/>
</dbReference>
<dbReference type="STRING" id="914234.M2QRQ7"/>
<dbReference type="InterPro" id="IPR017972">
    <property type="entry name" value="Cyt_P450_CS"/>
</dbReference>
<dbReference type="SUPFAM" id="SSF48264">
    <property type="entry name" value="Cytochrome P450"/>
    <property type="match status" value="1"/>
</dbReference>
<dbReference type="InterPro" id="IPR001128">
    <property type="entry name" value="Cyt_P450"/>
</dbReference>
<keyword evidence="7 13" id="KW-0479">Metal-binding</keyword>
<evidence type="ECO:0000256" key="14">
    <source>
        <dbReference type="RuleBase" id="RU000461"/>
    </source>
</evidence>
<proteinExistence type="inferred from homology"/>
<dbReference type="InterPro" id="IPR002401">
    <property type="entry name" value="Cyt_P450_E_grp-I"/>
</dbReference>
<dbReference type="InterPro" id="IPR050364">
    <property type="entry name" value="Cytochrome_P450_fung"/>
</dbReference>
<dbReference type="PRINTS" id="PR00385">
    <property type="entry name" value="P450"/>
</dbReference>
<evidence type="ECO:0000256" key="4">
    <source>
        <dbReference type="ARBA" id="ARBA00010617"/>
    </source>
</evidence>
<keyword evidence="12" id="KW-0472">Membrane</keyword>
<name>M2QRQ7_CERS8</name>
<dbReference type="PANTHER" id="PTHR46300">
    <property type="entry name" value="P450, PUTATIVE (EUROFUNG)-RELATED-RELATED"/>
    <property type="match status" value="1"/>
</dbReference>
<protein>
    <recommendedName>
        <fullName evidence="17">Cytochrome P450</fullName>
    </recommendedName>
</protein>
<keyword evidence="16" id="KW-1185">Reference proteome</keyword>
<keyword evidence="8" id="KW-1133">Transmembrane helix</keyword>
<evidence type="ECO:0000256" key="5">
    <source>
        <dbReference type="ARBA" id="ARBA00022617"/>
    </source>
</evidence>
<dbReference type="GO" id="GO:0005506">
    <property type="term" value="F:iron ion binding"/>
    <property type="evidence" value="ECO:0007669"/>
    <property type="project" value="InterPro"/>
</dbReference>
<dbReference type="GO" id="GO:0016020">
    <property type="term" value="C:membrane"/>
    <property type="evidence" value="ECO:0007669"/>
    <property type="project" value="UniProtKB-SubCell"/>
</dbReference>
<evidence type="ECO:0000313" key="16">
    <source>
        <dbReference type="Proteomes" id="UP000016930"/>
    </source>
</evidence>
<reference evidence="15 16" key="1">
    <citation type="journal article" date="2012" name="Proc. Natl. Acad. Sci. U.S.A.">
        <title>Comparative genomics of Ceriporiopsis subvermispora and Phanerochaete chrysosporium provide insight into selective ligninolysis.</title>
        <authorList>
            <person name="Fernandez-Fueyo E."/>
            <person name="Ruiz-Duenas F.J."/>
            <person name="Ferreira P."/>
            <person name="Floudas D."/>
            <person name="Hibbett D.S."/>
            <person name="Canessa P."/>
            <person name="Larrondo L.F."/>
            <person name="James T.Y."/>
            <person name="Seelenfreund D."/>
            <person name="Lobos S."/>
            <person name="Polanco R."/>
            <person name="Tello M."/>
            <person name="Honda Y."/>
            <person name="Watanabe T."/>
            <person name="Watanabe T."/>
            <person name="Ryu J.S."/>
            <person name="Kubicek C.P."/>
            <person name="Schmoll M."/>
            <person name="Gaskell J."/>
            <person name="Hammel K.E."/>
            <person name="St John F.J."/>
            <person name="Vanden Wymelenberg A."/>
            <person name="Sabat G."/>
            <person name="Splinter BonDurant S."/>
            <person name="Syed K."/>
            <person name="Yadav J.S."/>
            <person name="Doddapaneni H."/>
            <person name="Subramanian V."/>
            <person name="Lavin J.L."/>
            <person name="Oguiza J.A."/>
            <person name="Perez G."/>
            <person name="Pisabarro A.G."/>
            <person name="Ramirez L."/>
            <person name="Santoyo F."/>
            <person name="Master E."/>
            <person name="Coutinho P.M."/>
            <person name="Henrissat B."/>
            <person name="Lombard V."/>
            <person name="Magnuson J.K."/>
            <person name="Kuees U."/>
            <person name="Hori C."/>
            <person name="Igarashi K."/>
            <person name="Samejima M."/>
            <person name="Held B.W."/>
            <person name="Barry K.W."/>
            <person name="LaButti K.M."/>
            <person name="Lapidus A."/>
            <person name="Lindquist E.A."/>
            <person name="Lucas S.M."/>
            <person name="Riley R."/>
            <person name="Salamov A.A."/>
            <person name="Hoffmeister D."/>
            <person name="Schwenk D."/>
            <person name="Hadar Y."/>
            <person name="Yarden O."/>
            <person name="de Vries R.P."/>
            <person name="Wiebenga A."/>
            <person name="Stenlid J."/>
            <person name="Eastwood D."/>
            <person name="Grigoriev I.V."/>
            <person name="Berka R.M."/>
            <person name="Blanchette R.A."/>
            <person name="Kersten P."/>
            <person name="Martinez A.T."/>
            <person name="Vicuna R."/>
            <person name="Cullen D."/>
        </authorList>
    </citation>
    <scope>NUCLEOTIDE SEQUENCE [LARGE SCALE GENOMIC DNA]</scope>
    <source>
        <strain evidence="15 16">B</strain>
    </source>
</reference>
<evidence type="ECO:0000256" key="13">
    <source>
        <dbReference type="PIRSR" id="PIRSR602401-1"/>
    </source>
</evidence>
<keyword evidence="11 14" id="KW-0503">Monooxygenase</keyword>
<keyword evidence="9 14" id="KW-0560">Oxidoreductase</keyword>
<feature type="binding site" description="axial binding residue" evidence="13">
    <location>
        <position position="432"/>
    </location>
    <ligand>
        <name>heme</name>
        <dbReference type="ChEBI" id="CHEBI:30413"/>
    </ligand>
    <ligandPart>
        <name>Fe</name>
        <dbReference type="ChEBI" id="CHEBI:18248"/>
    </ligandPart>
</feature>
<comment type="cofactor">
    <cofactor evidence="1 13">
        <name>heme</name>
        <dbReference type="ChEBI" id="CHEBI:30413"/>
    </cofactor>
</comment>
<evidence type="ECO:0000256" key="6">
    <source>
        <dbReference type="ARBA" id="ARBA00022692"/>
    </source>
</evidence>
<evidence type="ECO:0000256" key="10">
    <source>
        <dbReference type="ARBA" id="ARBA00023004"/>
    </source>
</evidence>
<gene>
    <name evidence="15" type="ORF">CERSUDRAFT_121955</name>
</gene>
<comment type="similarity">
    <text evidence="4 14">Belongs to the cytochrome P450 family.</text>
</comment>
<dbReference type="PRINTS" id="PR00463">
    <property type="entry name" value="EP450I"/>
</dbReference>
<evidence type="ECO:0000256" key="12">
    <source>
        <dbReference type="ARBA" id="ARBA00023136"/>
    </source>
</evidence>
<dbReference type="GO" id="GO:0004497">
    <property type="term" value="F:monooxygenase activity"/>
    <property type="evidence" value="ECO:0007669"/>
    <property type="project" value="UniProtKB-KW"/>
</dbReference>
<evidence type="ECO:0008006" key="17">
    <source>
        <dbReference type="Google" id="ProtNLM"/>
    </source>
</evidence>
<dbReference type="PANTHER" id="PTHR46300:SF1">
    <property type="entry name" value="P450, PUTATIVE (EUROFUNG)-RELATED"/>
    <property type="match status" value="1"/>
</dbReference>
<keyword evidence="6" id="KW-0812">Transmembrane</keyword>
<evidence type="ECO:0000313" key="15">
    <source>
        <dbReference type="EMBL" id="EMD39773.1"/>
    </source>
</evidence>
<comment type="subcellular location">
    <subcellularLocation>
        <location evidence="2">Membrane</location>
    </subcellularLocation>
</comment>
<dbReference type="CDD" id="cd11065">
    <property type="entry name" value="CYP64-like"/>
    <property type="match status" value="1"/>
</dbReference>
<dbReference type="GO" id="GO:0016705">
    <property type="term" value="F:oxidoreductase activity, acting on paired donors, with incorporation or reduction of molecular oxygen"/>
    <property type="evidence" value="ECO:0007669"/>
    <property type="project" value="InterPro"/>
</dbReference>
<evidence type="ECO:0000256" key="2">
    <source>
        <dbReference type="ARBA" id="ARBA00004370"/>
    </source>
</evidence>
<dbReference type="Gene3D" id="1.10.630.10">
    <property type="entry name" value="Cytochrome P450"/>
    <property type="match status" value="1"/>
</dbReference>
<evidence type="ECO:0000256" key="7">
    <source>
        <dbReference type="ARBA" id="ARBA00022723"/>
    </source>
</evidence>
<evidence type="ECO:0000256" key="1">
    <source>
        <dbReference type="ARBA" id="ARBA00001971"/>
    </source>
</evidence>
<evidence type="ECO:0000256" key="9">
    <source>
        <dbReference type="ARBA" id="ARBA00023002"/>
    </source>
</evidence>
<dbReference type="AlphaFoldDB" id="M2QRQ7"/>
<dbReference type="PROSITE" id="PS00086">
    <property type="entry name" value="CYTOCHROME_P450"/>
    <property type="match status" value="1"/>
</dbReference>
<dbReference type="GO" id="GO:0020037">
    <property type="term" value="F:heme binding"/>
    <property type="evidence" value="ECO:0007669"/>
    <property type="project" value="InterPro"/>
</dbReference>
<dbReference type="EMBL" id="KB445793">
    <property type="protein sequence ID" value="EMD39773.1"/>
    <property type="molecule type" value="Genomic_DNA"/>
</dbReference>
<comment type="pathway">
    <text evidence="3">Secondary metabolite biosynthesis.</text>
</comment>
<keyword evidence="10 13" id="KW-0408">Iron</keyword>
<dbReference type="HOGENOM" id="CLU_001570_2_1_1"/>
<dbReference type="Proteomes" id="UP000016930">
    <property type="component" value="Unassembled WGS sequence"/>
</dbReference>
<evidence type="ECO:0000256" key="11">
    <source>
        <dbReference type="ARBA" id="ARBA00023033"/>
    </source>
</evidence>
<evidence type="ECO:0000256" key="3">
    <source>
        <dbReference type="ARBA" id="ARBA00005179"/>
    </source>
</evidence>
<keyword evidence="5 13" id="KW-0349">Heme</keyword>
<evidence type="ECO:0000256" key="8">
    <source>
        <dbReference type="ARBA" id="ARBA00022989"/>
    </source>
</evidence>
<sequence length="502" mass="56212">MSSISSLSALAVVFALCAFGYTYLKWAHAYSTSLPPGPSRSRLFGRGRNITGPYLPRIYETLCQEYGPVFTVKQGTGLTVVIGRYQAAVEIMNEHSVDLADRPRAVAAGEIISGDFRLLLSSGKDRVRKLRGTMHALTQSRVAVTYEPMQLRNAKRFILDILEDPDNCLEHAKRYAASFIMEVTFGKTTPTSYSDPEVKGIQRAVSNMGRALLPGQYLVNSYPILKHVPFFVSKLKKMHREEIGLYREQLNIVKEKMDQGEARSCFGTYLLQNHETLGLTEGEMLYMVGSMFGAGSDTTAASLGVACMAAACFPEAQARVQAQLDEVVGRDRIPTFSDREMLPEVEAFVLEISRWKPVFVLGIAHKATKDIAWRDYVIPAGSAVLGCHWAISRDPEVFPDPEVFDPRRWIDENGRLRTDMRFPSFGFGRRTCPGQQIAERSLFINCALLLWAFDISQVPDKPIDVYAMTDNMISHPLPFAARYRPRIPGLVDLLNTHHDEVT</sequence>
<dbReference type="Pfam" id="PF00067">
    <property type="entry name" value="p450"/>
    <property type="match status" value="1"/>
</dbReference>
<dbReference type="OrthoDB" id="2789670at2759"/>